<dbReference type="GO" id="GO:0016020">
    <property type="term" value="C:membrane"/>
    <property type="evidence" value="ECO:0007669"/>
    <property type="project" value="InterPro"/>
</dbReference>
<proteinExistence type="predicted"/>
<reference evidence="5 6" key="1">
    <citation type="submission" date="2019-03" db="EMBL/GenBank/DDBJ databases">
        <title>Bacillus niacini sp. nov. a Nicotinate-Metabolizing Mesophile Isolated from Soil.</title>
        <authorList>
            <person name="Zhang G."/>
        </authorList>
    </citation>
    <scope>NUCLEOTIDE SEQUENCE [LARGE SCALE GENOMIC DNA]</scope>
    <source>
        <strain evidence="5 6">WN066</strain>
    </source>
</reference>
<organism evidence="5 6">
    <name type="scientific">Bacillus salipaludis</name>
    <dbReference type="NCBI Taxonomy" id="2547811"/>
    <lineage>
        <taxon>Bacteria</taxon>
        <taxon>Bacillati</taxon>
        <taxon>Bacillota</taxon>
        <taxon>Bacilli</taxon>
        <taxon>Bacillales</taxon>
        <taxon>Bacillaceae</taxon>
        <taxon>Bacillus</taxon>
    </lineage>
</organism>
<dbReference type="InterPro" id="IPR004995">
    <property type="entry name" value="Spore_Ger"/>
</dbReference>
<dbReference type="EMBL" id="JAVGVR010000001">
    <property type="protein sequence ID" value="MDQ6597342.1"/>
    <property type="molecule type" value="Genomic_DNA"/>
</dbReference>
<evidence type="ECO:0000313" key="4">
    <source>
        <dbReference type="EMBL" id="MDQ6597342.1"/>
    </source>
</evidence>
<comment type="caution">
    <text evidence="5">The sequence shown here is derived from an EMBL/GenBank/DDBJ whole genome shotgun (WGS) entry which is preliminary data.</text>
</comment>
<evidence type="ECO:0000256" key="3">
    <source>
        <dbReference type="ARBA" id="ARBA00023136"/>
    </source>
</evidence>
<reference evidence="4" key="2">
    <citation type="submission" date="2023-08" db="EMBL/GenBank/DDBJ databases">
        <title>Nitrogen cycling bacteria in agricultural field soils.</title>
        <authorList>
            <person name="Jang J."/>
        </authorList>
    </citation>
    <scope>NUCLEOTIDE SEQUENCE</scope>
    <source>
        <strain evidence="4">PS3-36</strain>
    </source>
</reference>
<dbReference type="Proteomes" id="UP001178888">
    <property type="component" value="Unassembled WGS sequence"/>
</dbReference>
<keyword evidence="7" id="KW-1185">Reference proteome</keyword>
<name>A0A4V3AU60_9BACI</name>
<sequence length="223" mass="25613">MTFNRIETIKESLRSKIQQAEDVVFKELHTKDKYIETFYIKSISDKNILQNNLIKPFFEILTPDSFLAYLQSQPKIKAFENEQKTLDELIRGVTVLFYQDAIFMLDSKVDRNSSVLDTTVETTIQGPQSGFSESLPTNLGLIRQRYPETTLTIETTEVGKISKTKVMILHDKKFADPDVLNRIKQFLTSVDINMFQTGEQLLDAIKKSNRSLIPVMLVTVLKP</sequence>
<evidence type="ECO:0000313" key="5">
    <source>
        <dbReference type="EMBL" id="TDK63223.1"/>
    </source>
</evidence>
<dbReference type="EMBL" id="SMYO01000003">
    <property type="protein sequence ID" value="TDK63223.1"/>
    <property type="molecule type" value="Genomic_DNA"/>
</dbReference>
<gene>
    <name evidence="5" type="ORF">E2K98_07175</name>
    <name evidence="4" type="ORF">RCG21_13405</name>
</gene>
<keyword evidence="2" id="KW-1133">Transmembrane helix</keyword>
<keyword evidence="1" id="KW-0812">Transmembrane</keyword>
<dbReference type="Pfam" id="PF03323">
    <property type="entry name" value="GerA"/>
    <property type="match status" value="1"/>
</dbReference>
<keyword evidence="3" id="KW-0472">Membrane</keyword>
<accession>A0A4V3AU60</accession>
<dbReference type="AlphaFoldDB" id="A0A4V3AU60"/>
<protein>
    <submittedName>
        <fullName evidence="4">Spore germination protein</fullName>
    </submittedName>
</protein>
<evidence type="ECO:0000256" key="2">
    <source>
        <dbReference type="ARBA" id="ARBA00022989"/>
    </source>
</evidence>
<evidence type="ECO:0000256" key="1">
    <source>
        <dbReference type="ARBA" id="ARBA00022692"/>
    </source>
</evidence>
<evidence type="ECO:0000313" key="6">
    <source>
        <dbReference type="Proteomes" id="UP000295132"/>
    </source>
</evidence>
<evidence type="ECO:0000313" key="7">
    <source>
        <dbReference type="Proteomes" id="UP001178888"/>
    </source>
</evidence>
<dbReference type="RefSeq" id="WP_133333565.1">
    <property type="nucleotide sequence ID" value="NZ_JAVGVR010000001.1"/>
</dbReference>
<dbReference type="GO" id="GO:0009847">
    <property type="term" value="P:spore germination"/>
    <property type="evidence" value="ECO:0007669"/>
    <property type="project" value="InterPro"/>
</dbReference>
<dbReference type="Proteomes" id="UP000295132">
    <property type="component" value="Unassembled WGS sequence"/>
</dbReference>